<gene>
    <name evidence="3" type="ORF">LX32DRAFT_701641</name>
</gene>
<evidence type="ECO:0000256" key="1">
    <source>
        <dbReference type="SAM" id="MobiDB-lite"/>
    </source>
</evidence>
<sequence>MRIFIALTVGFAAFTFGRAVPEPGVLDALALPQQDVTFKASNGSDLFFTVAARMDIIDDTRKLPWPVSKQIKTVTADDHVELCTVRASKQDAKVDGPRRDDCQALFDLLKAHPALISPHHLGSDTSPWVETAWIGSCGFQILTDTRDAVLSTGDIANFLSRFLSRPEWAIDSPFSVTEEADCAVRNSPSGSASVSWRLQQRSSLVPANAKDAHLSKAFPSRTETARPIEVRQVDSHGPLIVTSFSLIPKNTSAYVFNGTVHQAPDSVESANLTIAKRYEMYTGGKPEGPFCTPIWLSSDWDQPDTPLKSDCRQLLKFCQQNTAKVVFKERDLNFWAKFAAHETCGLSFKTTKDNIALTNRDMATFLEIAINYEPSTYQGIGVRAKMGVRCGYKKDSQYDGEFRLFYRDPRLPQGQIERHSTFPDAPVIDATGRRDGKMRGSFRGARL</sequence>
<dbReference type="Proteomes" id="UP001232148">
    <property type="component" value="Unassembled WGS sequence"/>
</dbReference>
<evidence type="ECO:0000256" key="2">
    <source>
        <dbReference type="SAM" id="SignalP"/>
    </source>
</evidence>
<feature type="region of interest" description="Disordered" evidence="1">
    <location>
        <begin position="425"/>
        <end position="447"/>
    </location>
</feature>
<evidence type="ECO:0008006" key="5">
    <source>
        <dbReference type="Google" id="ProtNLM"/>
    </source>
</evidence>
<feature type="signal peptide" evidence="2">
    <location>
        <begin position="1"/>
        <end position="19"/>
    </location>
</feature>
<dbReference type="AlphaFoldDB" id="A0AAD9LZ88"/>
<protein>
    <recommendedName>
        <fullName evidence="5">Ecp2 effector protein domain-containing protein</fullName>
    </recommendedName>
</protein>
<name>A0AAD9LZ88_9PEZI</name>
<reference evidence="3" key="1">
    <citation type="submission" date="2021-06" db="EMBL/GenBank/DDBJ databases">
        <title>Comparative genomics, transcriptomics and evolutionary studies reveal genomic signatures of adaptation to plant cell wall in hemibiotrophic fungi.</title>
        <authorList>
            <consortium name="DOE Joint Genome Institute"/>
            <person name="Baroncelli R."/>
            <person name="Diaz J.F."/>
            <person name="Benocci T."/>
            <person name="Peng M."/>
            <person name="Battaglia E."/>
            <person name="Haridas S."/>
            <person name="Andreopoulos W."/>
            <person name="Labutti K."/>
            <person name="Pangilinan J."/>
            <person name="Floch G.L."/>
            <person name="Makela M.R."/>
            <person name="Henrissat B."/>
            <person name="Grigoriev I.V."/>
            <person name="Crouch J.A."/>
            <person name="De Vries R.P."/>
            <person name="Sukno S.A."/>
            <person name="Thon M.R."/>
        </authorList>
    </citation>
    <scope>NUCLEOTIDE SEQUENCE</scope>
    <source>
        <strain evidence="3">MAFF235873</strain>
    </source>
</reference>
<evidence type="ECO:0000313" key="4">
    <source>
        <dbReference type="Proteomes" id="UP001232148"/>
    </source>
</evidence>
<keyword evidence="4" id="KW-1185">Reference proteome</keyword>
<organism evidence="3 4">
    <name type="scientific">Colletotrichum zoysiae</name>
    <dbReference type="NCBI Taxonomy" id="1216348"/>
    <lineage>
        <taxon>Eukaryota</taxon>
        <taxon>Fungi</taxon>
        <taxon>Dikarya</taxon>
        <taxon>Ascomycota</taxon>
        <taxon>Pezizomycotina</taxon>
        <taxon>Sordariomycetes</taxon>
        <taxon>Hypocreomycetidae</taxon>
        <taxon>Glomerellales</taxon>
        <taxon>Glomerellaceae</taxon>
        <taxon>Colletotrichum</taxon>
        <taxon>Colletotrichum graminicola species complex</taxon>
    </lineage>
</organism>
<comment type="caution">
    <text evidence="3">The sequence shown here is derived from an EMBL/GenBank/DDBJ whole genome shotgun (WGS) entry which is preliminary data.</text>
</comment>
<accession>A0AAD9LZ88</accession>
<dbReference type="EMBL" id="MU842916">
    <property type="protein sequence ID" value="KAK2026382.1"/>
    <property type="molecule type" value="Genomic_DNA"/>
</dbReference>
<evidence type="ECO:0000313" key="3">
    <source>
        <dbReference type="EMBL" id="KAK2026382.1"/>
    </source>
</evidence>
<proteinExistence type="predicted"/>
<keyword evidence="2" id="KW-0732">Signal</keyword>
<feature type="chain" id="PRO_5042077584" description="Ecp2 effector protein domain-containing protein" evidence="2">
    <location>
        <begin position="20"/>
        <end position="447"/>
    </location>
</feature>